<name>A0A1I4NMZ6_9HYPH</name>
<feature type="transmembrane region" description="Helical" evidence="8">
    <location>
        <begin position="225"/>
        <end position="245"/>
    </location>
</feature>
<dbReference type="EMBL" id="FOTK01000021">
    <property type="protein sequence ID" value="SFM16888.1"/>
    <property type="molecule type" value="Genomic_DNA"/>
</dbReference>
<evidence type="ECO:0000256" key="7">
    <source>
        <dbReference type="ARBA" id="ARBA00023136"/>
    </source>
</evidence>
<keyword evidence="7 8" id="KW-0472">Membrane</keyword>
<keyword evidence="4 9" id="KW-0808">Transferase</keyword>
<dbReference type="PANTHER" id="PTHR33908:SF3">
    <property type="entry name" value="UNDECAPRENYL PHOSPHATE-ALPHA-4-AMINO-4-DEOXY-L-ARABINOSE ARABINOSYL TRANSFERASE"/>
    <property type="match status" value="1"/>
</dbReference>
<keyword evidence="3 9" id="KW-0328">Glycosyltransferase</keyword>
<evidence type="ECO:0000256" key="8">
    <source>
        <dbReference type="SAM" id="Phobius"/>
    </source>
</evidence>
<evidence type="ECO:0000256" key="4">
    <source>
        <dbReference type="ARBA" id="ARBA00022679"/>
    </source>
</evidence>
<feature type="transmembrane region" description="Helical" evidence="8">
    <location>
        <begin position="110"/>
        <end position="127"/>
    </location>
</feature>
<dbReference type="GO" id="GO:0010041">
    <property type="term" value="P:response to iron(III) ion"/>
    <property type="evidence" value="ECO:0007669"/>
    <property type="project" value="TreeGrafter"/>
</dbReference>
<dbReference type="Proteomes" id="UP000199048">
    <property type="component" value="Unassembled WGS sequence"/>
</dbReference>
<sequence>MSAPLQESEHLNGCGIEGSIAFRQHTVFDRLRSLDGLVLIASAAFLVGSVIRIFTGHELPLWIDETFTGAIADQPSGRDFLHQIWADVNAPLYYCFMYNWVAVAGLSNDMLRWPSTIFSLAAVLLAYRGISALDRTTRLIWGALLSLWLPGLYQASEARCYALLLLITLATTLVFAKLMASPNRRLACCWGILASLSILTHYFAALLIIAQGFAFLVVYRTRALRIWPAGLFFIPTALWISYHLPRLLEFGNPDVAWYAILGPQHLPFIINYVLNSFGFILILIVAAILILKNPSPAWDWERRSLFLVAAASAAGLLILIAVGMMRPSFTLKYAIPFMPGILLGVALTIERAARHWPRLPALAIFLFGLPMLLDFDATALRKAYSFEAASTVIERAGAKRVVFLWDHPSSIMQDTAQMRAFGGFFLARSGRTIDVVNVANPWREDPQPRLLAAAGSEPGTAILWVYDRLVPKTAALAHPPHIERLDPAWQCRDYTTAPYAALVCLRAPS</sequence>
<gene>
    <name evidence="9" type="ORF">SAMN05192568_102187</name>
</gene>
<proteinExistence type="predicted"/>
<keyword evidence="5 8" id="KW-0812">Transmembrane</keyword>
<evidence type="ECO:0000256" key="2">
    <source>
        <dbReference type="ARBA" id="ARBA00022475"/>
    </source>
</evidence>
<keyword evidence="2" id="KW-1003">Cell membrane</keyword>
<keyword evidence="10" id="KW-1185">Reference proteome</keyword>
<feature type="transmembrane region" description="Helical" evidence="8">
    <location>
        <begin position="329"/>
        <end position="349"/>
    </location>
</feature>
<keyword evidence="6 8" id="KW-1133">Transmembrane helix</keyword>
<dbReference type="GO" id="GO:0005886">
    <property type="term" value="C:plasma membrane"/>
    <property type="evidence" value="ECO:0007669"/>
    <property type="project" value="UniProtKB-SubCell"/>
</dbReference>
<evidence type="ECO:0000256" key="5">
    <source>
        <dbReference type="ARBA" id="ARBA00022692"/>
    </source>
</evidence>
<evidence type="ECO:0000313" key="10">
    <source>
        <dbReference type="Proteomes" id="UP000199048"/>
    </source>
</evidence>
<feature type="transmembrane region" description="Helical" evidence="8">
    <location>
        <begin position="33"/>
        <end position="54"/>
    </location>
</feature>
<reference evidence="10" key="1">
    <citation type="submission" date="2016-10" db="EMBL/GenBank/DDBJ databases">
        <authorList>
            <person name="Varghese N."/>
            <person name="Submissions S."/>
        </authorList>
    </citation>
    <scope>NUCLEOTIDE SEQUENCE [LARGE SCALE GENOMIC DNA]</scope>
    <source>
        <strain evidence="10">BL36</strain>
    </source>
</reference>
<comment type="subcellular location">
    <subcellularLocation>
        <location evidence="1">Cell membrane</location>
        <topology evidence="1">Multi-pass membrane protein</topology>
    </subcellularLocation>
</comment>
<dbReference type="AlphaFoldDB" id="A0A1I4NMZ6"/>
<evidence type="ECO:0000256" key="6">
    <source>
        <dbReference type="ARBA" id="ARBA00022989"/>
    </source>
</evidence>
<dbReference type="GO" id="GO:0009103">
    <property type="term" value="P:lipopolysaccharide biosynthetic process"/>
    <property type="evidence" value="ECO:0007669"/>
    <property type="project" value="UniProtKB-ARBA"/>
</dbReference>
<dbReference type="GO" id="GO:0016763">
    <property type="term" value="F:pentosyltransferase activity"/>
    <property type="evidence" value="ECO:0007669"/>
    <property type="project" value="TreeGrafter"/>
</dbReference>
<accession>A0A1I4NMZ6</accession>
<feature type="transmembrane region" description="Helical" evidence="8">
    <location>
        <begin position="161"/>
        <end position="180"/>
    </location>
</feature>
<dbReference type="STRING" id="582667.SAMN05192568_102187"/>
<evidence type="ECO:0000256" key="3">
    <source>
        <dbReference type="ARBA" id="ARBA00022676"/>
    </source>
</evidence>
<evidence type="ECO:0000313" key="9">
    <source>
        <dbReference type="EMBL" id="SFM16888.1"/>
    </source>
</evidence>
<organism evidence="9 10">
    <name type="scientific">Methylobacterium pseudosasicola</name>
    <dbReference type="NCBI Taxonomy" id="582667"/>
    <lineage>
        <taxon>Bacteria</taxon>
        <taxon>Pseudomonadati</taxon>
        <taxon>Pseudomonadota</taxon>
        <taxon>Alphaproteobacteria</taxon>
        <taxon>Hyphomicrobiales</taxon>
        <taxon>Methylobacteriaceae</taxon>
        <taxon>Methylobacterium</taxon>
    </lineage>
</organism>
<evidence type="ECO:0000256" key="1">
    <source>
        <dbReference type="ARBA" id="ARBA00004651"/>
    </source>
</evidence>
<dbReference type="RefSeq" id="WP_167367779.1">
    <property type="nucleotide sequence ID" value="NZ_FOTK01000021.1"/>
</dbReference>
<feature type="transmembrane region" description="Helical" evidence="8">
    <location>
        <begin position="355"/>
        <end position="373"/>
    </location>
</feature>
<feature type="transmembrane region" description="Helical" evidence="8">
    <location>
        <begin position="266"/>
        <end position="291"/>
    </location>
</feature>
<dbReference type="PANTHER" id="PTHR33908">
    <property type="entry name" value="MANNOSYLTRANSFERASE YKCB-RELATED"/>
    <property type="match status" value="1"/>
</dbReference>
<feature type="transmembrane region" description="Helical" evidence="8">
    <location>
        <begin position="192"/>
        <end position="219"/>
    </location>
</feature>
<feature type="transmembrane region" description="Helical" evidence="8">
    <location>
        <begin position="303"/>
        <end position="322"/>
    </location>
</feature>
<protein>
    <submittedName>
        <fullName evidence="9">Dolichyl-phosphate-mannose-protein mannosyltransferase</fullName>
    </submittedName>
</protein>
<dbReference type="InterPro" id="IPR050297">
    <property type="entry name" value="LipidA_mod_glycosyltrf_83"/>
</dbReference>